<dbReference type="GO" id="GO:0005975">
    <property type="term" value="P:carbohydrate metabolic process"/>
    <property type="evidence" value="ECO:0007669"/>
    <property type="project" value="UniProtKB-ARBA"/>
</dbReference>
<evidence type="ECO:0000313" key="2">
    <source>
        <dbReference type="EMBL" id="KIC69430.1"/>
    </source>
</evidence>
<dbReference type="EMBL" id="JWTB01000004">
    <property type="protein sequence ID" value="KIC69430.1"/>
    <property type="molecule type" value="Genomic_DNA"/>
</dbReference>
<dbReference type="Pfam" id="PF17936">
    <property type="entry name" value="Big_6"/>
    <property type="match status" value="1"/>
</dbReference>
<dbReference type="AlphaFoldDB" id="A0A0B4DY81"/>
<dbReference type="Gene3D" id="2.60.40.10">
    <property type="entry name" value="Immunoglobulins"/>
    <property type="match status" value="4"/>
</dbReference>
<dbReference type="InterPro" id="IPR041498">
    <property type="entry name" value="Big_6"/>
</dbReference>
<dbReference type="OrthoDB" id="3298563at2"/>
<comment type="caution">
    <text evidence="2">The sequence shown here is derived from an EMBL/GenBank/DDBJ whole genome shotgun (WGS) entry which is preliminary data.</text>
</comment>
<proteinExistence type="predicted"/>
<evidence type="ECO:0000259" key="1">
    <source>
        <dbReference type="Pfam" id="PF17936"/>
    </source>
</evidence>
<protein>
    <recommendedName>
        <fullName evidence="1">Bacterial Ig domain-containing protein</fullName>
    </recommendedName>
</protein>
<dbReference type="Proteomes" id="UP000031196">
    <property type="component" value="Unassembled WGS sequence"/>
</dbReference>
<dbReference type="NCBIfam" id="NF033510">
    <property type="entry name" value="Ca_tandemer"/>
    <property type="match status" value="2"/>
</dbReference>
<organism evidence="2 3">
    <name type="scientific">Pseudarthrobacter phenanthrenivorans</name>
    <name type="common">Arthrobacter phenanthrenivorans</name>
    <dbReference type="NCBI Taxonomy" id="361575"/>
    <lineage>
        <taxon>Bacteria</taxon>
        <taxon>Bacillati</taxon>
        <taxon>Actinomycetota</taxon>
        <taxon>Actinomycetes</taxon>
        <taxon>Micrococcales</taxon>
        <taxon>Micrococcaceae</taxon>
        <taxon>Pseudarthrobacter</taxon>
    </lineage>
</organism>
<sequence>MSLAIRKMPFRFRLPSGRLAWIVTAVLLLLGTATAAYGFWASTTSSNNATAAADTLAPGSKPAVTANGASLSVSWAAGTTVNGRAATGYTVTRYAAATGGTGTPATGGCAGTVTTLTCTEQNVPGGIWFYTVTPTIALWTGAESPRSTGVSSDSTAPIASVSGLTPAPNAAGLNNTSPVTVAITANDGAGGSGVASISYMVDGGAQQTVSGASASVSVAGDGTHTVSYFATDNAGNTGTAQSQTVRIDTTAPAAPGLSVPAYVNLANVAAVPVTGTAEAGAKISLTATDTGSGAPHSASATATASATGAWSVTLDMGTFKQGTVNYSATAADPAGNTSPAKAATSIKDTVAPAAPQALSVPTYVNSANSSAVPVSGTAEAGGTVTVTATDAGAVHTVSGTATASGTGAWSLNLNLGTLNDGTASYAVTVKDAAGNSSSTATVTDTKDTVAPVLSITAPMYVNLSNYTAVQVSGTTDTSGTLNVTARSSVTNSVTKQVTASGSAWSTSTDLTPLDQGTVTFTVSMTDAAGNTGTASAAGTTTKDTIAPTVSAISLVNSGGTAGVGKAEQGDSLTIQFSEQMDATKICSAWNNTGTQTLNGNGDIIVNISTANVLTVTSGTCTLNVGSVFLGSNAKYGSAGALSFSGNGANASSVSWNGSNTLTIKLGKVGTATSGTTTTADSPSYSPGAGLADIPGNPLGAGPFAGAAARF</sequence>
<dbReference type="NCBIfam" id="NF047446">
    <property type="entry name" value="barrel_OmpL47"/>
    <property type="match status" value="1"/>
</dbReference>
<accession>A0A0B4DY81</accession>
<dbReference type="InterPro" id="IPR013783">
    <property type="entry name" value="Ig-like_fold"/>
</dbReference>
<name>A0A0B4DY81_PSEPS</name>
<dbReference type="RefSeq" id="WP_043449285.1">
    <property type="nucleotide sequence ID" value="NZ_JWTB01000004.1"/>
</dbReference>
<gene>
    <name evidence="2" type="ORF">RM50_01735</name>
</gene>
<evidence type="ECO:0000313" key="3">
    <source>
        <dbReference type="Proteomes" id="UP000031196"/>
    </source>
</evidence>
<reference evidence="2 3" key="1">
    <citation type="submission" date="2014-12" db="EMBL/GenBank/DDBJ databases">
        <title>Genome sequencing of Arthrobacter phenanthrenivorans SWC37.</title>
        <authorList>
            <person name="Tan P.W."/>
            <person name="Chan K.-G."/>
        </authorList>
    </citation>
    <scope>NUCLEOTIDE SEQUENCE [LARGE SCALE GENOMIC DNA]</scope>
    <source>
        <strain evidence="2 3">SWC37</strain>
    </source>
</reference>
<feature type="domain" description="Bacterial Ig" evidence="1">
    <location>
        <begin position="354"/>
        <end position="443"/>
    </location>
</feature>
<dbReference type="InterPro" id="IPR058094">
    <property type="entry name" value="Ig-like_OmpL47-like"/>
</dbReference>